<sequence>MSKNKGKFLKVATKRDEKEALQIANTLKEEFCLTYDEKKNLPKTFGEKSKMPELFVVAGELGPDCMVTNMALATLCPKEKKKIIITQLPQGSGIPIEIRNGWIGVVISGTRGPFSTGTKSIVNGELKATKFTEGYAVDTLVALKSLKRVNSRSWKWFRSRKLPKHLFFNKECCKVVSKPKGKLL</sequence>
<name>A0A1G2F3G5_9BACT</name>
<gene>
    <name evidence="1" type="ORF">A3H02_00305</name>
</gene>
<dbReference type="Proteomes" id="UP000176787">
    <property type="component" value="Unassembled WGS sequence"/>
</dbReference>
<organism evidence="1 2">
    <name type="scientific">Candidatus Niyogibacteria bacterium RIFCSPLOWO2_12_FULL_41_13</name>
    <dbReference type="NCBI Taxonomy" id="1801726"/>
    <lineage>
        <taxon>Bacteria</taxon>
        <taxon>Candidatus Niyogiibacteriota</taxon>
    </lineage>
</organism>
<dbReference type="STRING" id="1801726.A3H02_00305"/>
<protein>
    <submittedName>
        <fullName evidence="1">Uncharacterized protein</fullName>
    </submittedName>
</protein>
<evidence type="ECO:0000313" key="1">
    <source>
        <dbReference type="EMBL" id="OGZ32569.1"/>
    </source>
</evidence>
<dbReference type="AlphaFoldDB" id="A0A1G2F3G5"/>
<reference evidence="1 2" key="1">
    <citation type="journal article" date="2016" name="Nat. Commun.">
        <title>Thousands of microbial genomes shed light on interconnected biogeochemical processes in an aquifer system.</title>
        <authorList>
            <person name="Anantharaman K."/>
            <person name="Brown C.T."/>
            <person name="Hug L.A."/>
            <person name="Sharon I."/>
            <person name="Castelle C.J."/>
            <person name="Probst A.J."/>
            <person name="Thomas B.C."/>
            <person name="Singh A."/>
            <person name="Wilkins M.J."/>
            <person name="Karaoz U."/>
            <person name="Brodie E.L."/>
            <person name="Williams K.H."/>
            <person name="Hubbard S.S."/>
            <person name="Banfield J.F."/>
        </authorList>
    </citation>
    <scope>NUCLEOTIDE SEQUENCE [LARGE SCALE GENOMIC DNA]</scope>
</reference>
<accession>A0A1G2F3G5</accession>
<comment type="caution">
    <text evidence="1">The sequence shown here is derived from an EMBL/GenBank/DDBJ whole genome shotgun (WGS) entry which is preliminary data.</text>
</comment>
<proteinExistence type="predicted"/>
<evidence type="ECO:0000313" key="2">
    <source>
        <dbReference type="Proteomes" id="UP000176787"/>
    </source>
</evidence>
<dbReference type="EMBL" id="MHMS01000006">
    <property type="protein sequence ID" value="OGZ32569.1"/>
    <property type="molecule type" value="Genomic_DNA"/>
</dbReference>